<feature type="region of interest" description="Disordered" evidence="1">
    <location>
        <begin position="386"/>
        <end position="496"/>
    </location>
</feature>
<feature type="region of interest" description="Disordered" evidence="1">
    <location>
        <begin position="748"/>
        <end position="783"/>
    </location>
</feature>
<gene>
    <name evidence="2" type="ORF">TCHU04912_LOCUS1978</name>
</gene>
<feature type="compositionally biased region" description="Basic residues" evidence="1">
    <location>
        <begin position="324"/>
        <end position="336"/>
    </location>
</feature>
<sequence>MSRLKWRSVSIRIERAALSSPSPPDCWHGGSSCHAYKRNETVATTLAYFATCSAERDSLLFVQPVTCPAPLSGLVGPSRLSCACLSSRFSMNRPVSVTRGRYLAPSPALGGSPPALPPPTGPIRVRLRWASSLGLPDCWEEVPSHMSTVGELCAQLWESFRVEAGLPGDSRCKLSMDGFELRHGSAISVLRDGDLLDVDIYKRGSSDLPTLSSKKGGLAPSRKTDSAGKGGREKQHHNGGEGEERQTGKRKPVRTMLESKGLPQAKKARKDKATVEVAQPAKTKPQAKAKGVPRKQGEVKDALPAPAAAAEAEPVQGKATPSRSARRKAAKRRLKRMGVLPRNGKGVKSKAKAVGKGANKTDVAEVEGRLVPVAAAVETPNEYLLTASSLDPNGSCRDGGEVTVSVEPRTNLAEAMARAGDAAPAAATPEGAVAKNCEESSSSEEESSSAESSGAESSSSESSPSEESSDEEESSSSSSSEEEGEGVPQQQQLPHANGVAPTIELKGYMDRINVCPKLLGNLRSLGVEDLQPGMVVAYKLLELSASGCPEVSDWRLGVVGPGTPPVLGLWPARDDPALPTISRIESVQLAANVRHGPFCGDDGCEDEEEEEGMESVYDDDGRLNIADVSFVDLRALGKDGSAAWATLRSDSGGDNPGPYRQNGALVSHENRSGGAVCTTSKTKLQPPRARPSSSGVIAPPANTGTPVAAAAQERAAPPPAVSGGWAALAAELAERKRALAAAFPPVAGHDSRGAAADGVDGSSPGTAANVRTPGAVRPRGGARRTAIGPLLAMLRSESEAAV</sequence>
<feature type="compositionally biased region" description="Basic and acidic residues" evidence="1">
    <location>
        <begin position="222"/>
        <end position="247"/>
    </location>
</feature>
<accession>A0A7S1SIK5</accession>
<name>A0A7S1SIK5_9CHLO</name>
<feature type="compositionally biased region" description="Low complexity" evidence="1">
    <location>
        <begin position="770"/>
        <end position="783"/>
    </location>
</feature>
<feature type="compositionally biased region" description="Low complexity" evidence="1">
    <location>
        <begin position="413"/>
        <end position="434"/>
    </location>
</feature>
<dbReference type="GO" id="GO:0015030">
    <property type="term" value="C:Cajal body"/>
    <property type="evidence" value="ECO:0007669"/>
    <property type="project" value="TreeGrafter"/>
</dbReference>
<feature type="compositionally biased region" description="Low complexity" evidence="1">
    <location>
        <begin position="302"/>
        <end position="314"/>
    </location>
</feature>
<evidence type="ECO:0000256" key="1">
    <source>
        <dbReference type="SAM" id="MobiDB-lite"/>
    </source>
</evidence>
<dbReference type="InterPro" id="IPR024822">
    <property type="entry name" value="Coilin"/>
</dbReference>
<dbReference type="AlphaFoldDB" id="A0A7S1SIK5"/>
<feature type="region of interest" description="Disordered" evidence="1">
    <location>
        <begin position="206"/>
        <end position="361"/>
    </location>
</feature>
<dbReference type="PANTHER" id="PTHR15197:SF0">
    <property type="entry name" value="COILIN"/>
    <property type="match status" value="1"/>
</dbReference>
<feature type="compositionally biased region" description="Low complexity" evidence="1">
    <location>
        <begin position="449"/>
        <end position="466"/>
    </location>
</feature>
<protein>
    <recommendedName>
        <fullName evidence="3">Coilin</fullName>
    </recommendedName>
</protein>
<dbReference type="GO" id="GO:0030620">
    <property type="term" value="F:U2 snRNA binding"/>
    <property type="evidence" value="ECO:0007669"/>
    <property type="project" value="TreeGrafter"/>
</dbReference>
<evidence type="ECO:0000313" key="2">
    <source>
        <dbReference type="EMBL" id="CAD9199745.1"/>
    </source>
</evidence>
<organism evidence="2">
    <name type="scientific">Tetraselmis chuii</name>
    <dbReference type="NCBI Taxonomy" id="63592"/>
    <lineage>
        <taxon>Eukaryota</taxon>
        <taxon>Viridiplantae</taxon>
        <taxon>Chlorophyta</taxon>
        <taxon>core chlorophytes</taxon>
        <taxon>Chlorodendrophyceae</taxon>
        <taxon>Chlorodendrales</taxon>
        <taxon>Chlorodendraceae</taxon>
        <taxon>Tetraselmis</taxon>
    </lineage>
</organism>
<reference evidence="2" key="1">
    <citation type="submission" date="2021-01" db="EMBL/GenBank/DDBJ databases">
        <authorList>
            <person name="Corre E."/>
            <person name="Pelletier E."/>
            <person name="Niang G."/>
            <person name="Scheremetjew M."/>
            <person name="Finn R."/>
            <person name="Kale V."/>
            <person name="Holt S."/>
            <person name="Cochrane G."/>
            <person name="Meng A."/>
            <person name="Brown T."/>
            <person name="Cohen L."/>
        </authorList>
    </citation>
    <scope>NUCLEOTIDE SEQUENCE</scope>
    <source>
        <strain evidence="2">PLY429</strain>
    </source>
</reference>
<dbReference type="GO" id="GO:0030619">
    <property type="term" value="F:U1 snRNA binding"/>
    <property type="evidence" value="ECO:0007669"/>
    <property type="project" value="TreeGrafter"/>
</dbReference>
<dbReference type="EMBL" id="HBGG01004228">
    <property type="protein sequence ID" value="CAD9199745.1"/>
    <property type="molecule type" value="Transcribed_RNA"/>
</dbReference>
<dbReference type="GO" id="GO:0000387">
    <property type="term" value="P:spliceosomal snRNP assembly"/>
    <property type="evidence" value="ECO:0007669"/>
    <property type="project" value="TreeGrafter"/>
</dbReference>
<feature type="compositionally biased region" description="Acidic residues" evidence="1">
    <location>
        <begin position="467"/>
        <end position="485"/>
    </location>
</feature>
<proteinExistence type="predicted"/>
<feature type="region of interest" description="Disordered" evidence="1">
    <location>
        <begin position="647"/>
        <end position="705"/>
    </location>
</feature>
<evidence type="ECO:0008006" key="3">
    <source>
        <dbReference type="Google" id="ProtNLM"/>
    </source>
</evidence>
<dbReference type="PANTHER" id="PTHR15197">
    <property type="entry name" value="COILIN P80"/>
    <property type="match status" value="1"/>
</dbReference>